<accession>A0A7J6LEB2</accession>
<dbReference type="AlphaFoldDB" id="A0A7J6LEB2"/>
<dbReference type="InterPro" id="IPR025705">
    <property type="entry name" value="Beta_hexosaminidase_sua/sub"/>
</dbReference>
<dbReference type="InterPro" id="IPR029018">
    <property type="entry name" value="Hex-like_dom2"/>
</dbReference>
<evidence type="ECO:0000313" key="9">
    <source>
        <dbReference type="Proteomes" id="UP000572268"/>
    </source>
</evidence>
<feature type="domain" description="Glycoside hydrolase family 20 catalytic" evidence="7">
    <location>
        <begin position="229"/>
        <end position="525"/>
    </location>
</feature>
<name>A0A7J6LEB2_PEROL</name>
<dbReference type="InterPro" id="IPR017853">
    <property type="entry name" value="GH"/>
</dbReference>
<keyword evidence="4" id="KW-0378">Hydrolase</keyword>
<dbReference type="PRINTS" id="PR00738">
    <property type="entry name" value="GLHYDRLASE20"/>
</dbReference>
<feature type="active site" description="Proton donor" evidence="5">
    <location>
        <position position="372"/>
    </location>
</feature>
<dbReference type="GO" id="GO:0030203">
    <property type="term" value="P:glycosaminoglycan metabolic process"/>
    <property type="evidence" value="ECO:0007669"/>
    <property type="project" value="TreeGrafter"/>
</dbReference>
<dbReference type="InterPro" id="IPR015883">
    <property type="entry name" value="Glyco_hydro_20_cat"/>
</dbReference>
<feature type="compositionally biased region" description="Polar residues" evidence="6">
    <location>
        <begin position="63"/>
        <end position="74"/>
    </location>
</feature>
<evidence type="ECO:0000256" key="6">
    <source>
        <dbReference type="SAM" id="MobiDB-lite"/>
    </source>
</evidence>
<dbReference type="GO" id="GO:0016020">
    <property type="term" value="C:membrane"/>
    <property type="evidence" value="ECO:0007669"/>
    <property type="project" value="TreeGrafter"/>
</dbReference>
<dbReference type="Gene3D" id="3.30.379.10">
    <property type="entry name" value="Chitobiase/beta-hexosaminidase domain 2-like"/>
    <property type="match status" value="1"/>
</dbReference>
<dbReference type="GO" id="GO:0005975">
    <property type="term" value="P:carbohydrate metabolic process"/>
    <property type="evidence" value="ECO:0007669"/>
    <property type="project" value="InterPro"/>
</dbReference>
<evidence type="ECO:0000256" key="3">
    <source>
        <dbReference type="ARBA" id="ARBA00012663"/>
    </source>
</evidence>
<evidence type="ECO:0000259" key="7">
    <source>
        <dbReference type="Pfam" id="PF00728"/>
    </source>
</evidence>
<evidence type="ECO:0000313" key="8">
    <source>
        <dbReference type="EMBL" id="KAF4657562.1"/>
    </source>
</evidence>
<dbReference type="PANTHER" id="PTHR22600:SF21">
    <property type="entry name" value="BETA-HEXOSAMINIDASE A"/>
    <property type="match status" value="1"/>
</dbReference>
<evidence type="ECO:0000256" key="5">
    <source>
        <dbReference type="PIRSR" id="PIRSR625705-1"/>
    </source>
</evidence>
<evidence type="ECO:0000256" key="2">
    <source>
        <dbReference type="ARBA" id="ARBA00006285"/>
    </source>
</evidence>
<gene>
    <name evidence="8" type="ORF">FOL46_007361</name>
</gene>
<evidence type="ECO:0000256" key="1">
    <source>
        <dbReference type="ARBA" id="ARBA00001231"/>
    </source>
</evidence>
<feature type="region of interest" description="Disordered" evidence="6">
    <location>
        <begin position="37"/>
        <end position="117"/>
    </location>
</feature>
<feature type="compositionally biased region" description="Low complexity" evidence="6">
    <location>
        <begin position="37"/>
        <end position="56"/>
    </location>
</feature>
<dbReference type="Proteomes" id="UP000572268">
    <property type="component" value="Unassembled WGS sequence"/>
</dbReference>
<comment type="similarity">
    <text evidence="2">Belongs to the glycosyl hydrolase 20 family.</text>
</comment>
<comment type="caution">
    <text evidence="8">The sequence shown here is derived from an EMBL/GenBank/DDBJ whole genome shotgun (WGS) entry which is preliminary data.</text>
</comment>
<comment type="catalytic activity">
    <reaction evidence="1">
        <text>Hydrolysis of terminal non-reducing N-acetyl-D-hexosamine residues in N-acetyl-beta-D-hexosaminides.</text>
        <dbReference type="EC" id="3.2.1.52"/>
    </reaction>
</comment>
<sequence>MPHRQQQLLLKPQRLRLLLLKPQPLFQLLSRIEAPAESASSTAPADPPAAAASVSIARRDSGPSASASTLQTSPFVDHSVSLPAEEGVPAAVPRRQPRYKARREVAQQPDTSAGQETGDDYGSCFAFKLQANGGPVVQEDLDFVLNNFVHGMQISTPSHPVAVSVEYDVGLLDEAYEFTCTPQLCHLKFSSRSGFFYGMLTAFQISHNHADGLTSIINTGFNITDYPSFPHRGMLIDTGRRYLPVDLIKKNLHTMAWVKMNVLHWHISDDISFSVQLENYSRLQFNNPTPVSYTADEVKEVVEYANSLNIKVIPEMDVPAHTTSWIRGARLIFAGKLLLKADCFGRYPFLTGEADYWMDPISERVVHLGGDEVGDAWNTPALEQWARDHGKFHNRTDLVDYWISHTIAEVKRRTGARVILWNDFLDDHTTQADTIDTWQIWRYDTSQTLDMAASGNFGGLIYSSAFFLDLLGDDWATFYDVPLKRDGAGVIKGGEACMWGESVDASVFMPRVWLRAAAIAERLWCADEDICPFNHEWAVNRLAR</sequence>
<reference evidence="8 9" key="1">
    <citation type="submission" date="2020-04" db="EMBL/GenBank/DDBJ databases">
        <title>Perkinsus olseni comparative genomics.</title>
        <authorList>
            <person name="Bogema D.R."/>
        </authorList>
    </citation>
    <scope>NUCLEOTIDE SEQUENCE [LARGE SCALE GENOMIC DNA]</scope>
    <source>
        <strain evidence="8">ATCC PRA-31</strain>
    </source>
</reference>
<evidence type="ECO:0000256" key="4">
    <source>
        <dbReference type="ARBA" id="ARBA00022801"/>
    </source>
</evidence>
<dbReference type="Gene3D" id="3.20.20.80">
    <property type="entry name" value="Glycosidases"/>
    <property type="match status" value="1"/>
</dbReference>
<dbReference type="SUPFAM" id="SSF55545">
    <property type="entry name" value="beta-N-acetylhexosaminidase-like domain"/>
    <property type="match status" value="1"/>
</dbReference>
<dbReference type="PANTHER" id="PTHR22600">
    <property type="entry name" value="BETA-HEXOSAMINIDASE"/>
    <property type="match status" value="1"/>
</dbReference>
<dbReference type="Pfam" id="PF00728">
    <property type="entry name" value="Glyco_hydro_20"/>
    <property type="match status" value="1"/>
</dbReference>
<protein>
    <recommendedName>
        <fullName evidence="3">beta-N-acetylhexosaminidase</fullName>
        <ecNumber evidence="3">3.2.1.52</ecNumber>
    </recommendedName>
</protein>
<dbReference type="EC" id="3.2.1.52" evidence="3"/>
<dbReference type="GO" id="GO:0004563">
    <property type="term" value="F:beta-N-acetylhexosaminidase activity"/>
    <property type="evidence" value="ECO:0007669"/>
    <property type="project" value="UniProtKB-EC"/>
</dbReference>
<feature type="non-terminal residue" evidence="8">
    <location>
        <position position="1"/>
    </location>
</feature>
<proteinExistence type="inferred from homology"/>
<organism evidence="8 9">
    <name type="scientific">Perkinsus olseni</name>
    <name type="common">Perkinsus atlanticus</name>
    <dbReference type="NCBI Taxonomy" id="32597"/>
    <lineage>
        <taxon>Eukaryota</taxon>
        <taxon>Sar</taxon>
        <taxon>Alveolata</taxon>
        <taxon>Perkinsozoa</taxon>
        <taxon>Perkinsea</taxon>
        <taxon>Perkinsida</taxon>
        <taxon>Perkinsidae</taxon>
        <taxon>Perkinsus</taxon>
    </lineage>
</organism>
<dbReference type="SUPFAM" id="SSF51445">
    <property type="entry name" value="(Trans)glycosidases"/>
    <property type="match status" value="1"/>
</dbReference>
<dbReference type="EMBL" id="JABANN010000515">
    <property type="protein sequence ID" value="KAF4657562.1"/>
    <property type="molecule type" value="Genomic_DNA"/>
</dbReference>